<dbReference type="InterPro" id="IPR036850">
    <property type="entry name" value="NDK-like_dom_sf"/>
</dbReference>
<name>A0A7S2H5L8_9EUKA</name>
<evidence type="ECO:0008006" key="2">
    <source>
        <dbReference type="Google" id="ProtNLM"/>
    </source>
</evidence>
<gene>
    <name evidence="1" type="ORF">CBRE1094_LOCUS25076</name>
</gene>
<protein>
    <recommendedName>
        <fullName evidence="2">Nucleoside-diphosphate kinase</fullName>
    </recommendedName>
</protein>
<organism evidence="1">
    <name type="scientific">Haptolina brevifila</name>
    <dbReference type="NCBI Taxonomy" id="156173"/>
    <lineage>
        <taxon>Eukaryota</taxon>
        <taxon>Haptista</taxon>
        <taxon>Haptophyta</taxon>
        <taxon>Prymnesiophyceae</taxon>
        <taxon>Prymnesiales</taxon>
        <taxon>Prymnesiaceae</taxon>
        <taxon>Haptolina</taxon>
    </lineage>
</organism>
<accession>A0A7S2H5L8</accession>
<dbReference type="SUPFAM" id="SSF54919">
    <property type="entry name" value="Nucleoside diphosphate kinase, NDK"/>
    <property type="match status" value="1"/>
</dbReference>
<dbReference type="AlphaFoldDB" id="A0A7S2H5L8"/>
<dbReference type="Gene3D" id="3.30.70.141">
    <property type="entry name" value="Nucleoside diphosphate kinase-like domain"/>
    <property type="match status" value="1"/>
</dbReference>
<dbReference type="EMBL" id="HBGU01046054">
    <property type="protein sequence ID" value="CAD9481105.1"/>
    <property type="molecule type" value="Transcribed_RNA"/>
</dbReference>
<sequence>MGNGASAGVSAAVTSLSDGDLKTVVGALGEGDRTKLLAALNSSGGSGGAKQSAFVFIKPHANTPAVQALVKSTFSAAGIGILSEGEIDGPSIDKKKLIDQHYYAIASKATILKPDQLPVPADKFKEKFGEEWSKVLEDKRVFNALDAKEKLGCDDATLDKVWKAATPADKVVKFGGGFYCALLEPEGKDPIYTFNAFFMSMRSKFTAEKAAIHYYVVEFDPSALAWAKFRGEVLGPTDPAKAPASSLRGLINADWEKLGLPGAPNVTDNGVHASASPFEGLAERMNWLERPLADDPFGKKLLEAGIKEETLKAWTVDPRVPMPDSKEGSLFDALEDLDLDACVEKAKAIAACPAK</sequence>
<reference evidence="1" key="1">
    <citation type="submission" date="2021-01" db="EMBL/GenBank/DDBJ databases">
        <authorList>
            <person name="Corre E."/>
            <person name="Pelletier E."/>
            <person name="Niang G."/>
            <person name="Scheremetjew M."/>
            <person name="Finn R."/>
            <person name="Kale V."/>
            <person name="Holt S."/>
            <person name="Cochrane G."/>
            <person name="Meng A."/>
            <person name="Brown T."/>
            <person name="Cohen L."/>
        </authorList>
    </citation>
    <scope>NUCLEOTIDE SEQUENCE</scope>
    <source>
        <strain evidence="1">UTEX LB 985</strain>
    </source>
</reference>
<evidence type="ECO:0000313" key="1">
    <source>
        <dbReference type="EMBL" id="CAD9481105.1"/>
    </source>
</evidence>
<proteinExistence type="predicted"/>